<feature type="domain" description="Carrier" evidence="10">
    <location>
        <begin position="3475"/>
        <end position="3554"/>
    </location>
</feature>
<evidence type="ECO:0000256" key="2">
    <source>
        <dbReference type="ARBA" id="ARBA00022553"/>
    </source>
</evidence>
<dbReference type="Gene3D" id="3.30.300.30">
    <property type="match status" value="1"/>
</dbReference>
<dbReference type="GO" id="GO:0031177">
    <property type="term" value="F:phosphopantetheine binding"/>
    <property type="evidence" value="ECO:0007669"/>
    <property type="project" value="InterPro"/>
</dbReference>
<organism evidence="13 14">
    <name type="scientific">Botryotinia fuckeliana (strain BcDW1)</name>
    <name type="common">Noble rot fungus</name>
    <name type="synonym">Botrytis cinerea</name>
    <dbReference type="NCBI Taxonomy" id="1290391"/>
    <lineage>
        <taxon>Eukaryota</taxon>
        <taxon>Fungi</taxon>
        <taxon>Dikarya</taxon>
        <taxon>Ascomycota</taxon>
        <taxon>Pezizomycotina</taxon>
        <taxon>Leotiomycetes</taxon>
        <taxon>Helotiales</taxon>
        <taxon>Sclerotiniaceae</taxon>
        <taxon>Botrytis</taxon>
    </lineage>
</organism>
<dbReference type="Pfam" id="PF23297">
    <property type="entry name" value="ACP_SdgA_C"/>
    <property type="match status" value="1"/>
</dbReference>
<proteinExistence type="predicted"/>
<dbReference type="Pfam" id="PF00550">
    <property type="entry name" value="PP-binding"/>
    <property type="match status" value="1"/>
</dbReference>
<dbReference type="SUPFAM" id="SSF47336">
    <property type="entry name" value="ACP-like"/>
    <property type="match status" value="2"/>
</dbReference>
<dbReference type="InterPro" id="IPR042104">
    <property type="entry name" value="PKS_dehydratase_sf"/>
</dbReference>
<dbReference type="PROSITE" id="PS00455">
    <property type="entry name" value="AMP_BINDING"/>
    <property type="match status" value="1"/>
</dbReference>
<dbReference type="InterPro" id="IPR016035">
    <property type="entry name" value="Acyl_Trfase/lysoPLipase"/>
</dbReference>
<dbReference type="Gene3D" id="1.10.1200.10">
    <property type="entry name" value="ACP-like"/>
    <property type="match status" value="2"/>
</dbReference>
<dbReference type="Gene3D" id="3.40.50.12780">
    <property type="entry name" value="N-terminal domain of ligase-like"/>
    <property type="match status" value="1"/>
</dbReference>
<dbReference type="CDD" id="cd02440">
    <property type="entry name" value="AdoMet_MTases"/>
    <property type="match status" value="1"/>
</dbReference>
<evidence type="ECO:0000259" key="12">
    <source>
        <dbReference type="PROSITE" id="PS52019"/>
    </source>
</evidence>
<feature type="region of interest" description="Disordered" evidence="9">
    <location>
        <begin position="2452"/>
        <end position="2480"/>
    </location>
</feature>
<dbReference type="InterPro" id="IPR014030">
    <property type="entry name" value="Ketoacyl_synth_N"/>
</dbReference>
<dbReference type="SMART" id="SM00826">
    <property type="entry name" value="PKS_DH"/>
    <property type="match status" value="1"/>
</dbReference>
<dbReference type="Pfam" id="PF00109">
    <property type="entry name" value="ketoacyl-synt"/>
    <property type="match status" value="1"/>
</dbReference>
<evidence type="ECO:0000256" key="3">
    <source>
        <dbReference type="ARBA" id="ARBA00022598"/>
    </source>
</evidence>
<keyword evidence="4" id="KW-0489">Methyltransferase</keyword>
<dbReference type="Pfam" id="PF00698">
    <property type="entry name" value="Acyl_transf_1"/>
    <property type="match status" value="1"/>
</dbReference>
<dbReference type="SUPFAM" id="SSF53335">
    <property type="entry name" value="S-adenosyl-L-methionine-dependent methyltransferases"/>
    <property type="match status" value="1"/>
</dbReference>
<evidence type="ECO:0000313" key="13">
    <source>
        <dbReference type="EMBL" id="EMR83180.1"/>
    </source>
</evidence>
<dbReference type="InterPro" id="IPR001242">
    <property type="entry name" value="Condensation_dom"/>
</dbReference>
<reference evidence="14" key="1">
    <citation type="journal article" date="2013" name="Genome Announc.">
        <title>Draft genome sequence of Botrytis cinerea BcDW1, inoculum for noble rot of grape berries.</title>
        <authorList>
            <person name="Blanco-Ulate B."/>
            <person name="Allen G."/>
            <person name="Powell A.L."/>
            <person name="Cantu D."/>
        </authorList>
    </citation>
    <scope>NUCLEOTIDE SEQUENCE [LARGE SCALE GENOMIC DNA]</scope>
    <source>
        <strain evidence="14">BcDW1</strain>
    </source>
</reference>
<dbReference type="PROSITE" id="PS52004">
    <property type="entry name" value="KS3_2"/>
    <property type="match status" value="1"/>
</dbReference>
<evidence type="ECO:0000256" key="1">
    <source>
        <dbReference type="ARBA" id="ARBA00022450"/>
    </source>
</evidence>
<dbReference type="InterPro" id="IPR056501">
    <property type="entry name" value="NAD-bd_HRPKS_sdrA"/>
</dbReference>
<keyword evidence="6" id="KW-0677">Repeat</keyword>
<dbReference type="Gene3D" id="3.40.366.10">
    <property type="entry name" value="Malonyl-Coenzyme A Acyl Carrier Protein, domain 2"/>
    <property type="match status" value="1"/>
</dbReference>
<dbReference type="InterPro" id="IPR009081">
    <property type="entry name" value="PP-bd_ACP"/>
</dbReference>
<dbReference type="InterPro" id="IPR020807">
    <property type="entry name" value="PKS_DH"/>
</dbReference>
<dbReference type="SUPFAM" id="SSF51735">
    <property type="entry name" value="NAD(P)-binding Rossmann-fold domains"/>
    <property type="match status" value="2"/>
</dbReference>
<dbReference type="Proteomes" id="UP000012045">
    <property type="component" value="Unassembled WGS sequence"/>
</dbReference>
<dbReference type="PROSITE" id="PS50075">
    <property type="entry name" value="CARRIER"/>
    <property type="match status" value="2"/>
</dbReference>
<dbReference type="GO" id="GO:0006633">
    <property type="term" value="P:fatty acid biosynthetic process"/>
    <property type="evidence" value="ECO:0007669"/>
    <property type="project" value="InterPro"/>
</dbReference>
<dbReference type="PROSITE" id="PS00606">
    <property type="entry name" value="KS3_1"/>
    <property type="match status" value="1"/>
</dbReference>
<dbReference type="SMART" id="SM00827">
    <property type="entry name" value="PKS_AT"/>
    <property type="match status" value="1"/>
</dbReference>
<dbReference type="SMART" id="SM00822">
    <property type="entry name" value="PKS_KR"/>
    <property type="match status" value="1"/>
</dbReference>
<dbReference type="InterPro" id="IPR018201">
    <property type="entry name" value="Ketoacyl_synth_AS"/>
</dbReference>
<dbReference type="InterPro" id="IPR023213">
    <property type="entry name" value="CAT-like_dom_sf"/>
</dbReference>
<dbReference type="InterPro" id="IPR045851">
    <property type="entry name" value="AMP-bd_C_sf"/>
</dbReference>
<dbReference type="SMART" id="SM00823">
    <property type="entry name" value="PKS_PP"/>
    <property type="match status" value="1"/>
</dbReference>
<dbReference type="Gene3D" id="3.30.559.30">
    <property type="entry name" value="Nonribosomal peptide synthetase, condensation domain"/>
    <property type="match status" value="1"/>
</dbReference>
<dbReference type="CDD" id="cd05930">
    <property type="entry name" value="A_NRPS"/>
    <property type="match status" value="1"/>
</dbReference>
<dbReference type="SUPFAM" id="SSF52777">
    <property type="entry name" value="CoA-dependent acyltransferases"/>
    <property type="match status" value="2"/>
</dbReference>
<dbReference type="CDD" id="cd00833">
    <property type="entry name" value="PKS"/>
    <property type="match status" value="1"/>
</dbReference>
<dbReference type="InterPro" id="IPR001227">
    <property type="entry name" value="Ac_transferase_dom_sf"/>
</dbReference>
<evidence type="ECO:0000256" key="8">
    <source>
        <dbReference type="PROSITE-ProRule" id="PRU01363"/>
    </source>
</evidence>
<dbReference type="InterPro" id="IPR036736">
    <property type="entry name" value="ACP-like_sf"/>
</dbReference>
<evidence type="ECO:0000313" key="14">
    <source>
        <dbReference type="Proteomes" id="UP000012045"/>
    </source>
</evidence>
<dbReference type="STRING" id="1290391.M7TP52"/>
<keyword evidence="7" id="KW-0511">Multifunctional enzyme</keyword>
<dbReference type="GO" id="GO:0004312">
    <property type="term" value="F:fatty acid synthase activity"/>
    <property type="evidence" value="ECO:0007669"/>
    <property type="project" value="TreeGrafter"/>
</dbReference>
<dbReference type="Gene3D" id="3.40.47.10">
    <property type="match status" value="1"/>
</dbReference>
<dbReference type="InterPro" id="IPR000873">
    <property type="entry name" value="AMP-dep_synth/lig_dom"/>
</dbReference>
<dbReference type="InterPro" id="IPR013968">
    <property type="entry name" value="PKS_KR"/>
</dbReference>
<dbReference type="InterPro" id="IPR020841">
    <property type="entry name" value="PKS_Beta-ketoAc_synthase_dom"/>
</dbReference>
<feature type="domain" description="Ketosynthase family 3 (KS3)" evidence="11">
    <location>
        <begin position="3"/>
        <end position="439"/>
    </location>
</feature>
<keyword evidence="1" id="KW-0596">Phosphopantetheine</keyword>
<dbReference type="Pfam" id="PF21089">
    <property type="entry name" value="PKS_DH_N"/>
    <property type="match status" value="1"/>
</dbReference>
<dbReference type="Pfam" id="PF22621">
    <property type="entry name" value="CurL-like_PKS_C"/>
    <property type="match status" value="1"/>
</dbReference>
<feature type="active site" description="Proton acceptor; for dehydratase activity" evidence="8">
    <location>
        <position position="975"/>
    </location>
</feature>
<dbReference type="CDD" id="cd19532">
    <property type="entry name" value="C_PKS-NRPS"/>
    <property type="match status" value="1"/>
</dbReference>
<dbReference type="GO" id="GO:0032259">
    <property type="term" value="P:methylation"/>
    <property type="evidence" value="ECO:0007669"/>
    <property type="project" value="UniProtKB-KW"/>
</dbReference>
<evidence type="ECO:0000256" key="9">
    <source>
        <dbReference type="SAM" id="MobiDB-lite"/>
    </source>
</evidence>
<dbReference type="InterPro" id="IPR014031">
    <property type="entry name" value="Ketoacyl_synth_C"/>
</dbReference>
<evidence type="ECO:0000256" key="7">
    <source>
        <dbReference type="ARBA" id="ARBA00023268"/>
    </source>
</evidence>
<feature type="domain" description="Carrier" evidence="10">
    <location>
        <begin position="2353"/>
        <end position="2430"/>
    </location>
</feature>
<dbReference type="EMBL" id="KB708015">
    <property type="protein sequence ID" value="EMR83180.1"/>
    <property type="molecule type" value="Genomic_DNA"/>
</dbReference>
<dbReference type="SUPFAM" id="SSF56801">
    <property type="entry name" value="Acetyl-CoA synthetase-like"/>
    <property type="match status" value="1"/>
</dbReference>
<dbReference type="InterPro" id="IPR016036">
    <property type="entry name" value="Malonyl_transacylase_ACP-bd"/>
</dbReference>
<feature type="region of interest" description="C-terminal hotdog fold" evidence="8">
    <location>
        <begin position="1098"/>
        <end position="1248"/>
    </location>
</feature>
<dbReference type="Pfam" id="PF02801">
    <property type="entry name" value="Ketoacyl-synt_C"/>
    <property type="match status" value="1"/>
</dbReference>
<dbReference type="GO" id="GO:0016874">
    <property type="term" value="F:ligase activity"/>
    <property type="evidence" value="ECO:0007669"/>
    <property type="project" value="UniProtKB-KW"/>
</dbReference>
<dbReference type="PROSITE" id="PS52019">
    <property type="entry name" value="PKS_MFAS_DH"/>
    <property type="match status" value="1"/>
</dbReference>
<dbReference type="Gene3D" id="3.40.50.720">
    <property type="entry name" value="NAD(P)-binding Rossmann-like Domain"/>
    <property type="match status" value="3"/>
</dbReference>
<dbReference type="InterPro" id="IPR042099">
    <property type="entry name" value="ANL_N_sf"/>
</dbReference>
<sequence length="3941" mass="435027">MVNKPVAIIGSSCRFPGASNTSKLWELLKEPRDVLSKIPEERFLAEGFYHQDGQHHGTSNVLHSYLLDENPLAFDSAFFHIHNREAECIDPQQRLLLENVYETIESACYPMETIRGSDTGVFVGLMCADYYDVQMRDPETLPQYFSTGTARSIVSNRVSYFFDWKGPSLTIDTACSSSLVAVHQAVSALRNGECRSAVAAGVNLIFGPEMFNGEANLKMLSPTGTCKMWDASADGYARGEGCGSVMLKLLEDAIRDGDRIESVIRETGVNSDGRTMGITMPSASSQEKLIKETYRRAGLDPSKESDRCQFFEAHGTGTLAGDRQEAEAISRAFDLYQTSHLMQDNLPLSVGSIKTIVGHLEGCAGIAGLLKASLALQHSFIPPNMHFQELNPEIEPFYQNLKVVTSLQPWPLIPDNTPRRASINSFGFGGTNAHAILESYSAALDTTESQLSLGKEEMTQINTIVPLLLSASSEHSLVELTKKYLDHLKTHPFQNLQDICWTALSCRSLLPVRASFVGESSDSMIAQIKQRLDLLSIDSSATLGVASIGDCHNKILGIFTGQGAQWATMGSGLIRSSPIFRQSIKNLDHVLQSLPDGPEWLLSDEILRVPAETRLNDAQISQPACTAIQIGLVDLLRAMGIKMDVVIGHSSGEIAAAYQSGCLSARDGIIIAYYRGLFARLACGADGCAGLMMAVGIGHAKASNFCSRKQFRGRLFVAASNAPQSSTLSGDCAAVEDAFKTLKEEGVFARILKVDTAYHSPHMNPCAEPYLNAIRKQDIVYTPCMSSCVWISTVHGFEMDISSDPVNDEYWLENLLNPVLFADALQIACADYGPFKAVLEIGPHAALKGPTVQTLKEYSSGKTTPYFGLLSREENDLITFVNAIGSLWTAMPSAVPGFSVELATGTTRKPKLLGNLPNYSWDHRQTFWHESRLSSEYRLRPPPQELLGARIYATAEEYRWRNVIRSTEIAWLEGHKFQGSILLPAAAYCAMAIEASKAFWDNQIPRLIHIKDFHIVKGITMDEQSNGIELLFSLNAVTDHKKATHKDNTIISANFKCSSCNIDGARRVETTFHGTIEISIAPDNANALPSRPSTHPLLDPVDMERFYTSLLNVGLSYSGPFKGLLSGNRRLWEAVTTAQQTQSSYVIHPTLLDLCFQSTILAFASPDDGEFDIPYLPRSIKSLMIDPSALGGTAVGIIESFVTSHDLPFEDNPPSIIADMDMYKEGGIQKQLQIEGMKFVAMATEMDQNREMFFQEVWVEDISTGLVASHTIQKDTSLDLECFELCERLSYVYLKAIRQQFNYDDIPKEYTNYFNSLNDSMSLVDDLKQSSFRSEWLNDTHDSLSSLVQMHVDSTDVAAINVVGKMLPGVIRGEFKLSESLGDGFLMRHYGERVKIPFLKDCLATTVKQISHRYPQIRILELGAHSAENAKQILLGLGSSFGSYTYSGLSAASFHAARSTLARWAGKTTFETLDIRSAPHSQGFKDHSYDIIIAPNGLQITQNVHRTLLNVRQLLRPGGYFLTIEITGKTMMNDLMLGATSHWWSEVSDHRYLSLATSLDNWHGLLDATGFSGVRHHIDDFHDSKHRSSSLIVSQVPNTISDGDPNDQIVGRNPGRLLIIGGTSRHISDFGKEILALLSNTPQLAFVDSLSVLDLNALEGVSAVLCMTELDKPLFRNLSPSEFVGLQTLFHSSRKILWVTEGRCNAEDAFSNMTLGLGRTIALEYPELLLQFLDVDNLSLLNPAILAQRLMQLDVSDSSDSHAGDLWSLEPELQVKNGRLLVPRVLPIAEMNDRFRSRSHPTFNTLGNYASKIYIPLQDSSLPSTAFVCVQVIQSSQHPVRIAENVFLYICFGHILEDKSQTVIALSSSNERIIWVKRSWMIHSSDHFNDPQHTLESVIGYLFGCFLAELHPAEHVVIHGDSNILCETVGLRLSYSSWRVHRIMTQKVVSKLPVLLVHDKSPIRVLRSQIPATASLVVDISESRDHITQVLAKLNTVKKCYGWSTFFRTVATSSQLATSVLDLAKPLQVIKKWIEETPSISNLSSIDNMVSNVPTSTKLRVKPIDPSCLLRSDRTYILAGMTGSLGQSLCRWMASNGVCYLVLWSRSPPIDQPWHRELQEKGVRILLESVDVTDSTAVANSVQSLREQWPRIAGIVNGAMVISDSMFFDMSFESFNRAVKPKVNGSAILDTVFYDESLDFFIMLSSLSSVVGNIGQANYSAANMFMASLAKQRRLRGLAACCVDVGMILGVGYVSTNARSTEVSLRRQGFTAISEAQFHQIFAEAILNNAPNSPYSSEIITGLQDRQCKDIVPYAGNPRFSHHFNGATKTEAVSQTQNLPLKDRLFLINNIKDQEQMLQTSFLDHLQNMLQIPSGTINPDNSLVELGIDSLMAVEIRSWWLKELDHNFPVLKLLGGVSPSSLCGQYVAGISLISSQSTSDGEYLVAHGTTTGSYATSSSTIEEQTSTSASSDEELSTMHSNHNSHRIIKFTLDIPTRDVQLTVPTSDAQSGLLFIMGCTDDSTIYNCTLRYSIVGDIDQNRLNNAFVRTMEQHQSLRTAFRKDKVSGDTIQVIFTTPRLDWAYRTALSEEEALLEFSDMKKRNYDIESGRTMAATLLSFGHDSHQLILGYHHLIMDFVSLRIFFEQVRNYYNNQIPVTTSTQYSEFVIHQTKILSSSTARSDKSYYLQEFADPPSPVPLLPMARSQFRRSLPQYKICASEIAITHRLKLQIREVGSSSKCTPFHFYLASLQVLLARTTGVEDFCIGIGDANRADPKFLDTIGLVMELVPLRFQYGSLDTFSKVMCDTRQKVLAALSHVSTPYHVALSGSQRSTNTSLSPLFQVVLNYVAGGASRMKMGESKFQYIESEEAKHPQDLVFTIREIDGVTHLSLASHEYLYSKEDTKAILELYVDLLETISSSPGKEISQYPMTTTADNRALALGLGNSITTRWPSTLSQKVAEITSENPNHLSLKDQLGSQMTYAELEKRVNTIASVLINAGAIGGTLIGVFSSSRTDVVGTILAIWKIGGIYLPLVVSHGAERLSNVTSNCCPEILVCPDSVNLELAHQLNSRHVVDLTEVHNPQNVFTISDRSSSLQTAVIIYTSGSSGLPKGVVLTHANLMAQITAVQSRMGFGREVVLQQSSIGFDASLFQIFIALTTGGCLILADGRADLAEIPAIMEDESVTMTLAVPTEYTSWLDSNKEALQRCSSWRYAFSGGEMLTPRLLHGLKGLSLTSLEVYNAYGPTECSISCVIHQVPYLEYEDGMEWTLSLVGTVLPGYEVYILDEKLQPTRIGWPGEIFIGGPGVGSGYVNDKEKTNASFFLNPFKQSETTGTTLYRTSDLGRILHDGTISIIGRATGDRQVKLRGMRIELDEISHTILSCSNGIVKEAVVIKKSGTDPFLVSFVVLDPNRMPIDTPGYLRDLSNSLPLPPHMRPAVCVSIEKIPLLASCKVDYGKLQVMPLSQGVRDLKGEELNPIEKKMAEIWRKVLPSTSDEFVIGKSTDLFAIGGNSILLLRIQSEIRERSGIKIPLYKLFQSTMLADMSLQMVMGGNYLLHSSSISWEQELFVEDILQDVQKQDSSIAKPQIVLLTGSTGFLGQAILRLLLSSPQVQFIHCVAVRPGSRSNIPSSPKVIVHDGDLSHPLFGLSHSIITTLANTVDAIIHNGADVSFLKPYSVLRAPNVLATKLLCQIAIPRKIHMHYVSSAGVTRFSGLETYPEVSVAEHPPPEATNSSSNSNQEFDSYSITKWASEVIVERSSRSFKTPATIYRPSSITGENAPKHDLLTNILEYSKILKSVPILDGWTGVFDMISVDILAQMIVSSVLDISSEEIDDEPTTVYRHACGEVRFSAAGNGLLEFVQAQLNDWGPPGRDNVVTRASLKSWVGNARRAGMDTLVAEYLEGINMLESVPMLPILEGSLSNEQHRARYFGQAKVDGA</sequence>
<dbReference type="GO" id="GO:0009403">
    <property type="term" value="P:toxin biosynthetic process"/>
    <property type="evidence" value="ECO:0007669"/>
    <property type="project" value="UniProtKB-ARBA"/>
</dbReference>
<dbReference type="Gene3D" id="3.40.50.150">
    <property type="entry name" value="Vaccinia Virus protein VP39"/>
    <property type="match status" value="1"/>
</dbReference>
<keyword evidence="3" id="KW-0436">Ligase</keyword>
<dbReference type="InterPro" id="IPR014043">
    <property type="entry name" value="Acyl_transferase_dom"/>
</dbReference>
<dbReference type="Gene3D" id="3.10.129.110">
    <property type="entry name" value="Polyketide synthase dehydratase"/>
    <property type="match status" value="1"/>
</dbReference>
<keyword evidence="5" id="KW-0808">Transferase</keyword>
<feature type="compositionally biased region" description="Low complexity" evidence="9">
    <location>
        <begin position="2452"/>
        <end position="2470"/>
    </location>
</feature>
<dbReference type="GO" id="GO:0008168">
    <property type="term" value="F:methyltransferase activity"/>
    <property type="evidence" value="ECO:0007669"/>
    <property type="project" value="UniProtKB-KW"/>
</dbReference>
<dbReference type="Pfam" id="PF07993">
    <property type="entry name" value="NAD_binding_4"/>
    <property type="match status" value="1"/>
</dbReference>
<dbReference type="SMART" id="SM00825">
    <property type="entry name" value="PKS_KS"/>
    <property type="match status" value="1"/>
</dbReference>
<dbReference type="InterPro" id="IPR013217">
    <property type="entry name" value="Methyltransf_12"/>
</dbReference>
<dbReference type="InterPro" id="IPR050091">
    <property type="entry name" value="PKS_NRPS_Biosynth_Enz"/>
</dbReference>
<dbReference type="InterPro" id="IPR013120">
    <property type="entry name" value="FAR_NAD-bd"/>
</dbReference>
<dbReference type="InterPro" id="IPR020845">
    <property type="entry name" value="AMP-binding_CS"/>
</dbReference>
<dbReference type="InterPro" id="IPR049551">
    <property type="entry name" value="PKS_DH_C"/>
</dbReference>
<dbReference type="InterPro" id="IPR057326">
    <property type="entry name" value="KR_dom"/>
</dbReference>
<dbReference type="FunFam" id="3.40.47.10:FF:000019">
    <property type="entry name" value="Polyketide synthase type I"/>
    <property type="match status" value="1"/>
</dbReference>
<dbReference type="InterPro" id="IPR029063">
    <property type="entry name" value="SAM-dependent_MTases_sf"/>
</dbReference>
<feature type="domain" description="PKS/mFAS DH" evidence="12">
    <location>
        <begin position="944"/>
        <end position="1248"/>
    </location>
</feature>
<dbReference type="Gene3D" id="3.30.559.10">
    <property type="entry name" value="Chloramphenicol acetyltransferase-like domain"/>
    <property type="match status" value="1"/>
</dbReference>
<gene>
    <name evidence="13" type="ORF">BcDW1_8206</name>
</gene>
<dbReference type="Pfam" id="PF08659">
    <property type="entry name" value="KR"/>
    <property type="match status" value="1"/>
</dbReference>
<dbReference type="Pfam" id="PF14765">
    <property type="entry name" value="PS-DH"/>
    <property type="match status" value="1"/>
</dbReference>
<dbReference type="SUPFAM" id="SSF53901">
    <property type="entry name" value="Thiolase-like"/>
    <property type="match status" value="1"/>
</dbReference>
<dbReference type="HOGENOM" id="CLU_000022_37_4_1"/>
<evidence type="ECO:0000256" key="5">
    <source>
        <dbReference type="ARBA" id="ARBA00022679"/>
    </source>
</evidence>
<dbReference type="SUPFAM" id="SSF55048">
    <property type="entry name" value="Probable ACP-binding domain of malonyl-CoA ACP transacylase"/>
    <property type="match status" value="1"/>
</dbReference>
<dbReference type="OrthoDB" id="329835at2759"/>
<evidence type="ECO:0000259" key="10">
    <source>
        <dbReference type="PROSITE" id="PS50075"/>
    </source>
</evidence>
<dbReference type="InterPro" id="IPR016039">
    <property type="entry name" value="Thiolase-like"/>
</dbReference>
<dbReference type="InterPro" id="IPR049552">
    <property type="entry name" value="PKS_DH_N"/>
</dbReference>
<dbReference type="Pfam" id="PF08242">
    <property type="entry name" value="Methyltransf_12"/>
    <property type="match status" value="1"/>
</dbReference>
<feature type="active site" description="Proton donor; for dehydratase activity" evidence="8">
    <location>
        <position position="1153"/>
    </location>
</feature>
<dbReference type="PANTHER" id="PTHR43775:SF20">
    <property type="entry name" value="HYBRID PKS-NRPS SYNTHETASE APDA"/>
    <property type="match status" value="1"/>
</dbReference>
<dbReference type="GO" id="GO:0004315">
    <property type="term" value="F:3-oxoacyl-[acyl-carrier-protein] synthase activity"/>
    <property type="evidence" value="ECO:0007669"/>
    <property type="project" value="InterPro"/>
</dbReference>
<evidence type="ECO:0000256" key="6">
    <source>
        <dbReference type="ARBA" id="ARBA00022737"/>
    </source>
</evidence>
<dbReference type="InterPro" id="IPR020806">
    <property type="entry name" value="PKS_PP-bd"/>
</dbReference>
<dbReference type="SUPFAM" id="SSF52151">
    <property type="entry name" value="FabD/lysophospholipase-like"/>
    <property type="match status" value="1"/>
</dbReference>
<dbReference type="InterPro" id="IPR036291">
    <property type="entry name" value="NAD(P)-bd_dom_sf"/>
</dbReference>
<dbReference type="Gene3D" id="3.30.70.3290">
    <property type="match status" value="1"/>
</dbReference>
<dbReference type="InterPro" id="IPR049900">
    <property type="entry name" value="PKS_mFAS_DH"/>
</dbReference>
<name>M7TP52_BOTF1</name>
<dbReference type="Pfam" id="PF23114">
    <property type="entry name" value="NAD-bd_HRPKS_sdrA"/>
    <property type="match status" value="1"/>
</dbReference>
<accession>M7TP52</accession>
<protein>
    <submittedName>
        <fullName evidence="13">Putative polyketide synthase protein</fullName>
    </submittedName>
</protein>
<dbReference type="Pfam" id="PF00501">
    <property type="entry name" value="AMP-binding"/>
    <property type="match status" value="1"/>
</dbReference>
<dbReference type="PANTHER" id="PTHR43775">
    <property type="entry name" value="FATTY ACID SYNTHASE"/>
    <property type="match status" value="1"/>
</dbReference>
<evidence type="ECO:0000259" key="11">
    <source>
        <dbReference type="PROSITE" id="PS52004"/>
    </source>
</evidence>
<dbReference type="Pfam" id="PF00668">
    <property type="entry name" value="Condensation"/>
    <property type="match status" value="1"/>
</dbReference>
<evidence type="ECO:0000256" key="4">
    <source>
        <dbReference type="ARBA" id="ARBA00022603"/>
    </source>
</evidence>
<feature type="region of interest" description="N-terminal hotdog fold" evidence="8">
    <location>
        <begin position="944"/>
        <end position="1083"/>
    </location>
</feature>
<keyword evidence="2" id="KW-0597">Phosphoprotein</keyword>